<dbReference type="AlphaFoldDB" id="A0A6L3Y8M1"/>
<dbReference type="Proteomes" id="UP000481643">
    <property type="component" value="Unassembled WGS sequence"/>
</dbReference>
<accession>A0A6L3Y8M1</accession>
<name>A0A6L3Y8M1_9HYPH</name>
<evidence type="ECO:0008006" key="3">
    <source>
        <dbReference type="Google" id="ProtNLM"/>
    </source>
</evidence>
<evidence type="ECO:0000313" key="1">
    <source>
        <dbReference type="EMBL" id="KAB2680036.1"/>
    </source>
</evidence>
<proteinExistence type="predicted"/>
<sequence>MSNIDARTSIEFQADKTADASNFSSTLDIEFFRMFARFEYALKKAKYIRARAGMVAAHWDKFANDLGAAFFKRVKDEALADTILHSPPNKQAVDGSGELVWQVCKPPENSVALFVAIRRIRNNLFHGGKHENPFNERDRELLSEGIAVLKLALETHDMVKWHYMGNA</sequence>
<evidence type="ECO:0000313" key="2">
    <source>
        <dbReference type="Proteomes" id="UP000481643"/>
    </source>
</evidence>
<gene>
    <name evidence="1" type="ORF">F9L08_21805</name>
</gene>
<organism evidence="1 2">
    <name type="scientific">Brucella tritici</name>
    <dbReference type="NCBI Taxonomy" id="94626"/>
    <lineage>
        <taxon>Bacteria</taxon>
        <taxon>Pseudomonadati</taxon>
        <taxon>Pseudomonadota</taxon>
        <taxon>Alphaproteobacteria</taxon>
        <taxon>Hyphomicrobiales</taxon>
        <taxon>Brucellaceae</taxon>
        <taxon>Brucella/Ochrobactrum group</taxon>
        <taxon>Brucella</taxon>
    </lineage>
</organism>
<comment type="caution">
    <text evidence="1">The sequence shown here is derived from an EMBL/GenBank/DDBJ whole genome shotgun (WGS) entry which is preliminary data.</text>
</comment>
<reference evidence="1 2" key="1">
    <citation type="submission" date="2019-09" db="EMBL/GenBank/DDBJ databases">
        <title>Taxonomic organization of the family Brucellaceae based on a phylogenomic approach.</title>
        <authorList>
            <person name="Leclercq S."/>
            <person name="Cloeckaert A."/>
            <person name="Zygmunt M.S."/>
        </authorList>
    </citation>
    <scope>NUCLEOTIDE SEQUENCE [LARGE SCALE GENOMIC DNA]</scope>
    <source>
        <strain evidence="1 2">WS1830</strain>
    </source>
</reference>
<dbReference type="RefSeq" id="WP_151652934.1">
    <property type="nucleotide sequence ID" value="NZ_WBVX01000029.1"/>
</dbReference>
<protein>
    <recommendedName>
        <fullName evidence="3">Apea-like HEPN domain-containing protein</fullName>
    </recommendedName>
</protein>
<dbReference type="EMBL" id="WBVX01000029">
    <property type="protein sequence ID" value="KAB2680036.1"/>
    <property type="molecule type" value="Genomic_DNA"/>
</dbReference>